<dbReference type="RefSeq" id="XP_044554666.1">
    <property type="nucleotide sequence ID" value="XM_044687158.1"/>
</dbReference>
<proteinExistence type="predicted"/>
<accession>A0AA88H4G5</accession>
<dbReference type="InterPro" id="IPR027038">
    <property type="entry name" value="RanGap"/>
</dbReference>
<dbReference type="GeneID" id="68103951"/>
<evidence type="ECO:0000256" key="3">
    <source>
        <dbReference type="ARBA" id="ARBA00022737"/>
    </source>
</evidence>
<dbReference type="SUPFAM" id="SSF52047">
    <property type="entry name" value="RNI-like"/>
    <property type="match status" value="3"/>
</dbReference>
<organism evidence="5 6">
    <name type="scientific">Naegleria lovaniensis</name>
    <name type="common">Amoeba</name>
    <dbReference type="NCBI Taxonomy" id="51637"/>
    <lineage>
        <taxon>Eukaryota</taxon>
        <taxon>Discoba</taxon>
        <taxon>Heterolobosea</taxon>
        <taxon>Tetramitia</taxon>
        <taxon>Eutetramitia</taxon>
        <taxon>Vahlkampfiidae</taxon>
        <taxon>Naegleria</taxon>
    </lineage>
</organism>
<dbReference type="InterPro" id="IPR001611">
    <property type="entry name" value="Leu-rich_rpt"/>
</dbReference>
<dbReference type="Proteomes" id="UP000816034">
    <property type="component" value="Unassembled WGS sequence"/>
</dbReference>
<keyword evidence="2" id="KW-0433">Leucine-rich repeat</keyword>
<dbReference type="GO" id="GO:0005634">
    <property type="term" value="C:nucleus"/>
    <property type="evidence" value="ECO:0007669"/>
    <property type="project" value="TreeGrafter"/>
</dbReference>
<protein>
    <submittedName>
        <fullName evidence="5">Uncharacterized protein</fullName>
    </submittedName>
</protein>
<evidence type="ECO:0000256" key="2">
    <source>
        <dbReference type="ARBA" id="ARBA00022614"/>
    </source>
</evidence>
<dbReference type="GO" id="GO:0006913">
    <property type="term" value="P:nucleocytoplasmic transport"/>
    <property type="evidence" value="ECO:0007669"/>
    <property type="project" value="TreeGrafter"/>
</dbReference>
<dbReference type="GO" id="GO:0005096">
    <property type="term" value="F:GTPase activator activity"/>
    <property type="evidence" value="ECO:0007669"/>
    <property type="project" value="UniProtKB-KW"/>
</dbReference>
<dbReference type="PANTHER" id="PTHR24113:SF12">
    <property type="entry name" value="RAN GTPASE-ACTIVATING PROTEIN 1"/>
    <property type="match status" value="1"/>
</dbReference>
<evidence type="ECO:0000313" key="5">
    <source>
        <dbReference type="EMBL" id="KAG2392772.1"/>
    </source>
</evidence>
<evidence type="ECO:0000256" key="4">
    <source>
        <dbReference type="SAM" id="MobiDB-lite"/>
    </source>
</evidence>
<feature type="compositionally biased region" description="Low complexity" evidence="4">
    <location>
        <begin position="365"/>
        <end position="374"/>
    </location>
</feature>
<dbReference type="Gene3D" id="3.80.10.10">
    <property type="entry name" value="Ribonuclease Inhibitor"/>
    <property type="match status" value="5"/>
</dbReference>
<dbReference type="GO" id="GO:0048471">
    <property type="term" value="C:perinuclear region of cytoplasm"/>
    <property type="evidence" value="ECO:0007669"/>
    <property type="project" value="TreeGrafter"/>
</dbReference>
<dbReference type="PROSITE" id="PS51450">
    <property type="entry name" value="LRR"/>
    <property type="match status" value="1"/>
</dbReference>
<dbReference type="EMBL" id="PYSW02000004">
    <property type="protein sequence ID" value="KAG2392772.1"/>
    <property type="molecule type" value="Genomic_DNA"/>
</dbReference>
<gene>
    <name evidence="5" type="ORF">C9374_011497</name>
</gene>
<reference evidence="5 6" key="1">
    <citation type="journal article" date="2018" name="BMC Genomics">
        <title>The genome of Naegleria lovaniensis, the basis for a comparative approach to unravel pathogenicity factors of the human pathogenic amoeba N. fowleri.</title>
        <authorList>
            <person name="Liechti N."/>
            <person name="Schurch N."/>
            <person name="Bruggmann R."/>
            <person name="Wittwer M."/>
        </authorList>
    </citation>
    <scope>NUCLEOTIDE SEQUENCE [LARGE SCALE GENOMIC DNA]</scope>
    <source>
        <strain evidence="5 6">ATCC 30569</strain>
    </source>
</reference>
<sequence>MFNDSSSPSSNLHQGNHIKTTCCGYHDNEGATSSSSLHGVEGDESFNHHRNVLLSSDQQEASLDSEVFLQQNHSASSGNHNDDDDDSMIRRVLKLLNLTPERFPSERLALVELKHVFDMNEEPFVILNKYLLDDNIFLPNNNDDTNSSNQVENGLNSHRNGKHEKIISKQNSEYLQQIGRTLSYILSRVFKEKKCYHRRDLPTIWIEARKLFFDYCNEIDPSLDDSTVPVENTQACNNHSNHTKTSEFMDGSLPCHEALKLSSQSLLDYLRVVNLENCWKLYCEELWCRLYQFTDYAKFSEVPPLNTAQGVNQETKTQSAKSLEEIMQFIENDSSETNKSVEKMSKKEMKRLRNKMLKDAKKQNKASSSDNNAENSDDKSGILQQDWLTKKNGFFMPKQCLDNVRYFVWGYHHAFESDWYMKDILDLHFSQGSNPFSRYNNIVLLDLDNVGQSIFLLRERNFDYGKDCLMIGIAGPKYSTSLRVSEEVLRERESSLHFVKIRMLEENGCIGMNAFEKYLFDFYDRGYFKKYKDAADYLLGCLAGALHRVTDIRTRIFIVSKDDGLRHIQKSLIIRGRHSYLVTSQESLMYTLDNYLFSNSAQWDRLSREIEPTLTKFHSYSLDDLASTISEQTSSHINKNESIDIDELSESKVSDEEKLRVYSSTTGVSFDREVHEKILGDYILEYYEKQSAGTPIRLDSIRIKGRRFSYQGWQGIGKVLFLPHVDITMLTEIDVRGCRIEDDGAIQLFEAVKKCHCLTLIDVGACFLTDKCARAIASYLSSENCSLQTLDLRWNSIGAKGAKTIMDSLEFNTSLTAISFRLNPMQHVGAKYVIRKALEYAAGERFGITVDVRQTCKNDDLGFIFHDMYENAVIDNGKRGPFAAPVVLDLCGNEIYPNGSVHLANFLKKSSLNSAQLHFEITQLILDYNNLGDHGTEILAKGLMHSKSILVLTLGRNYINEKGGICLAEFLKTNHSLTYLDLQKNKIGELGGFAIANALRQNQVLTHLNLKSNYIGDWGVLAFANMFSPLNYIYQRQVSNIDDTLTSSQQQDYNSTLIQLDLTNNRMTNTSAKYLAESLKANSSLCRVNFSNNPDMLSDSIINLVKGFYSQPTSEYQDLNCGSWWLELADCSLKDKAMQCLERFLQKPLSHLFISGNVMGDVDYSHEVRSIIQQFYPYNDIFSDNNSIIFMNNMFHHLAESLICVDLRSSSIGDDDLPLLFNDQSILLDRLHSKRKASNIYYLNLAGNNITQKGGALLKRMLQYNTSITCLILNYNSLGDVGLRDMIEGIADGQNHTLTSLSIRKNDITDVGALLISEYMKKQKENAMIGSFDLESNLITDVGAEYLSAGISDPDYSAIYFLSVERNALTGTGNRILLQSASRKLTSDTNSGIFQTIHLSV</sequence>
<dbReference type="SMART" id="SM00368">
    <property type="entry name" value="LRR_RI"/>
    <property type="match status" value="12"/>
</dbReference>
<feature type="region of interest" description="Disordered" evidence="4">
    <location>
        <begin position="357"/>
        <end position="378"/>
    </location>
</feature>
<dbReference type="GO" id="GO:0005829">
    <property type="term" value="C:cytosol"/>
    <property type="evidence" value="ECO:0007669"/>
    <property type="project" value="TreeGrafter"/>
</dbReference>
<keyword evidence="3" id="KW-0677">Repeat</keyword>
<evidence type="ECO:0000313" key="6">
    <source>
        <dbReference type="Proteomes" id="UP000816034"/>
    </source>
</evidence>
<name>A0AA88H4G5_NAELO</name>
<evidence type="ECO:0000256" key="1">
    <source>
        <dbReference type="ARBA" id="ARBA00022468"/>
    </source>
</evidence>
<dbReference type="InterPro" id="IPR032675">
    <property type="entry name" value="LRR_dom_sf"/>
</dbReference>
<dbReference type="Pfam" id="PF13516">
    <property type="entry name" value="LRR_6"/>
    <property type="match status" value="7"/>
</dbReference>
<dbReference type="PANTHER" id="PTHR24113">
    <property type="entry name" value="RAN GTPASE-ACTIVATING PROTEIN 1"/>
    <property type="match status" value="1"/>
</dbReference>
<keyword evidence="6" id="KW-1185">Reference proteome</keyword>
<keyword evidence="1" id="KW-0343">GTPase activation</keyword>
<dbReference type="GO" id="GO:0031267">
    <property type="term" value="F:small GTPase binding"/>
    <property type="evidence" value="ECO:0007669"/>
    <property type="project" value="TreeGrafter"/>
</dbReference>
<comment type="caution">
    <text evidence="5">The sequence shown here is derived from an EMBL/GenBank/DDBJ whole genome shotgun (WGS) entry which is preliminary data.</text>
</comment>